<dbReference type="KEGG" id="tmr:Tmar_0068"/>
<keyword evidence="3" id="KW-1185">Reference proteome</keyword>
<name>E6SKK6_THEM7</name>
<protein>
    <submittedName>
        <fullName evidence="2">Uncharacterized protein</fullName>
    </submittedName>
</protein>
<organism evidence="2 3">
    <name type="scientific">Thermaerobacter marianensis (strain ATCC 700841 / DSM 12885 / JCM 10246 / 7p75a)</name>
    <dbReference type="NCBI Taxonomy" id="644966"/>
    <lineage>
        <taxon>Bacteria</taxon>
        <taxon>Bacillati</taxon>
        <taxon>Bacillota</taxon>
        <taxon>Clostridia</taxon>
        <taxon>Eubacteriales</taxon>
        <taxon>Clostridiales Family XVII. Incertae Sedis</taxon>
        <taxon>Thermaerobacter</taxon>
    </lineage>
</organism>
<keyword evidence="1" id="KW-0812">Transmembrane</keyword>
<sequence length="70" mass="7333">MMVLALLAALAAVLWLELPSIVQAGSRRLVAVYLLLLFLAAAIGFVLVLPGRTPTLTDVTNAVFARGGRG</sequence>
<keyword evidence="1" id="KW-1133">Transmembrane helix</keyword>
<dbReference type="HOGENOM" id="CLU_2756511_0_0_9"/>
<accession>E6SKK6</accession>
<dbReference type="Proteomes" id="UP000008915">
    <property type="component" value="Chromosome"/>
</dbReference>
<reference evidence="3" key="2">
    <citation type="journal article" date="2010" name="Stand. Genomic Sci.">
        <title>Complete genome sequence of Thermaerobacter marianensis type strain (7p75aT).</title>
        <authorList>
            <person name="Han C."/>
            <person name="Gu W."/>
            <person name="Zhang X."/>
            <person name="Lapidus A."/>
            <person name="Nolan M."/>
            <person name="Copeland A."/>
            <person name="Lucas S."/>
            <person name="Glavina Del Rio T."/>
            <person name="Tice H."/>
            <person name="Cheng J."/>
            <person name="Tapia R."/>
            <person name="Goodwin L."/>
            <person name="Pitluck S."/>
            <person name="Pagani I."/>
            <person name="Ivanova N."/>
            <person name="Mavromatis K."/>
            <person name="Mikhailova N."/>
            <person name="Pati A."/>
            <person name="Chen A."/>
            <person name="Palaniappan K."/>
            <person name="Land M."/>
            <person name="Hauser L."/>
            <person name="Chang Y."/>
            <person name="Jeffries C."/>
            <person name="Schneider S."/>
            <person name="Rohde M."/>
            <person name="Goker M."/>
            <person name="Pukall R."/>
            <person name="Woyke T."/>
            <person name="Bristow J."/>
            <person name="Eisen J."/>
            <person name="Markowitz V."/>
            <person name="Hugenholtz P."/>
            <person name="Kyrpides N."/>
            <person name="Klenk H."/>
            <person name="Detter J."/>
        </authorList>
    </citation>
    <scope>NUCLEOTIDE SEQUENCE [LARGE SCALE GENOMIC DNA]</scope>
    <source>
        <strain evidence="3">ATCC 700841 / DSM 12885 / JCM 10246 / 7p75a</strain>
    </source>
</reference>
<dbReference type="AlphaFoldDB" id="E6SKK6"/>
<dbReference type="STRING" id="644966.Tmar_0068"/>
<dbReference type="EMBL" id="CP002344">
    <property type="protein sequence ID" value="ADU50193.1"/>
    <property type="molecule type" value="Genomic_DNA"/>
</dbReference>
<proteinExistence type="predicted"/>
<keyword evidence="1" id="KW-0472">Membrane</keyword>
<evidence type="ECO:0000313" key="3">
    <source>
        <dbReference type="Proteomes" id="UP000008915"/>
    </source>
</evidence>
<gene>
    <name evidence="2" type="ordered locus">Tmar_0068</name>
</gene>
<evidence type="ECO:0000256" key="1">
    <source>
        <dbReference type="SAM" id="Phobius"/>
    </source>
</evidence>
<feature type="transmembrane region" description="Helical" evidence="1">
    <location>
        <begin position="29"/>
        <end position="49"/>
    </location>
</feature>
<dbReference type="RefSeq" id="WP_013494499.1">
    <property type="nucleotide sequence ID" value="NC_014831.1"/>
</dbReference>
<reference evidence="2 3" key="1">
    <citation type="journal article" date="2010" name="Stand. Genomic Sci.">
        <title>Complete genome sequence of Thermaerobacter marianensis type strain (7p75a).</title>
        <authorList>
            <person name="Han C."/>
            <person name="Gu W."/>
            <person name="Zhang X."/>
            <person name="Lapidus A."/>
            <person name="Nolan M."/>
            <person name="Copeland A."/>
            <person name="Lucas S."/>
            <person name="Del Rio T.G."/>
            <person name="Tice H."/>
            <person name="Cheng J.F."/>
            <person name="Tapia R."/>
            <person name="Goodwin L."/>
            <person name="Pitluck S."/>
            <person name="Pagani I."/>
            <person name="Ivanova N."/>
            <person name="Mavromatis K."/>
            <person name="Mikhailova N."/>
            <person name="Pati A."/>
            <person name="Chen A."/>
            <person name="Palaniappan K."/>
            <person name="Land M."/>
            <person name="Hauser L."/>
            <person name="Chang Y.J."/>
            <person name="Jeffries C.D."/>
            <person name="Schneider S."/>
            <person name="Rohde M."/>
            <person name="Goker M."/>
            <person name="Pukall R."/>
            <person name="Woyke T."/>
            <person name="Bristow J."/>
            <person name="Eisen J.A."/>
            <person name="Markowitz V."/>
            <person name="Hugenholtz P."/>
            <person name="Kyrpides N.C."/>
            <person name="Klenk H.P."/>
            <person name="Detter J.C."/>
        </authorList>
    </citation>
    <scope>NUCLEOTIDE SEQUENCE [LARGE SCALE GENOMIC DNA]</scope>
    <source>
        <strain evidence="3">ATCC 700841 / DSM 12885 / JCM 10246 / 7p75a</strain>
    </source>
</reference>
<evidence type="ECO:0000313" key="2">
    <source>
        <dbReference type="EMBL" id="ADU50193.1"/>
    </source>
</evidence>